<dbReference type="NCBIfam" id="NF005491">
    <property type="entry name" value="PRK07105.1"/>
    <property type="match status" value="1"/>
</dbReference>
<reference evidence="7 8" key="1">
    <citation type="submission" date="2015-09" db="EMBL/GenBank/DDBJ databases">
        <authorList>
            <consortium name="Pathogen Informatics"/>
        </authorList>
    </citation>
    <scope>NUCLEOTIDE SEQUENCE [LARGE SCALE GENOMIC DNA]</scope>
    <source>
        <strain evidence="7 8">2789STDY5608850</strain>
    </source>
</reference>
<evidence type="ECO:0000256" key="3">
    <source>
        <dbReference type="ARBA" id="ARBA00022741"/>
    </source>
</evidence>
<dbReference type="GO" id="GO:0005524">
    <property type="term" value="F:ATP binding"/>
    <property type="evidence" value="ECO:0007669"/>
    <property type="project" value="UniProtKB-KW"/>
</dbReference>
<dbReference type="Proteomes" id="UP000095651">
    <property type="component" value="Unassembled WGS sequence"/>
</dbReference>
<dbReference type="Gene3D" id="3.40.1190.20">
    <property type="match status" value="1"/>
</dbReference>
<evidence type="ECO:0000259" key="6">
    <source>
        <dbReference type="Pfam" id="PF08543"/>
    </source>
</evidence>
<dbReference type="GO" id="GO:0008478">
    <property type="term" value="F:pyridoxal kinase activity"/>
    <property type="evidence" value="ECO:0007669"/>
    <property type="project" value="UniProtKB-EC"/>
</dbReference>
<dbReference type="EC" id="2.7.1.35" evidence="1"/>
<evidence type="ECO:0000256" key="1">
    <source>
        <dbReference type="ARBA" id="ARBA00012104"/>
    </source>
</evidence>
<keyword evidence="4 7" id="KW-0418">Kinase</keyword>
<dbReference type="Pfam" id="PF08543">
    <property type="entry name" value="Phos_pyr_kin"/>
    <property type="match status" value="1"/>
</dbReference>
<proteinExistence type="predicted"/>
<evidence type="ECO:0000256" key="5">
    <source>
        <dbReference type="ARBA" id="ARBA00022840"/>
    </source>
</evidence>
<dbReference type="GO" id="GO:0005829">
    <property type="term" value="C:cytosol"/>
    <property type="evidence" value="ECO:0007669"/>
    <property type="project" value="TreeGrafter"/>
</dbReference>
<dbReference type="PANTHER" id="PTHR10534">
    <property type="entry name" value="PYRIDOXAL KINASE"/>
    <property type="match status" value="1"/>
</dbReference>
<dbReference type="SUPFAM" id="SSF53613">
    <property type="entry name" value="Ribokinase-like"/>
    <property type="match status" value="1"/>
</dbReference>
<dbReference type="InterPro" id="IPR029056">
    <property type="entry name" value="Ribokinase-like"/>
</dbReference>
<dbReference type="InterPro" id="IPR004625">
    <property type="entry name" value="PyrdxlKinase"/>
</dbReference>
<evidence type="ECO:0000313" key="7">
    <source>
        <dbReference type="EMBL" id="CUP06534.1"/>
    </source>
</evidence>
<dbReference type="PANTHER" id="PTHR10534:SF2">
    <property type="entry name" value="PYRIDOXAL KINASE"/>
    <property type="match status" value="1"/>
</dbReference>
<feature type="domain" description="Pyridoxamine kinase/Phosphomethylpyrimidine kinase" evidence="6">
    <location>
        <begin position="66"/>
        <end position="249"/>
    </location>
</feature>
<dbReference type="AlphaFoldDB" id="A0A174K3A1"/>
<organism evidence="7 8">
    <name type="scientific">Hungatella hathewayi</name>
    <dbReference type="NCBI Taxonomy" id="154046"/>
    <lineage>
        <taxon>Bacteria</taxon>
        <taxon>Bacillati</taxon>
        <taxon>Bacillota</taxon>
        <taxon>Clostridia</taxon>
        <taxon>Lachnospirales</taxon>
        <taxon>Lachnospiraceae</taxon>
        <taxon>Hungatella</taxon>
    </lineage>
</organism>
<protein>
    <recommendedName>
        <fullName evidence="1">pyridoxal kinase</fullName>
        <ecNumber evidence="1">2.7.1.35</ecNumber>
    </recommendedName>
</protein>
<dbReference type="EMBL" id="CYZE01000017">
    <property type="protein sequence ID" value="CUP06534.1"/>
    <property type="molecule type" value="Genomic_DNA"/>
</dbReference>
<accession>A0A174K3A1</accession>
<gene>
    <name evidence="7" type="primary">thiD_1</name>
    <name evidence="7" type="ORF">ERS852407_04857</name>
</gene>
<dbReference type="RefSeq" id="WP_055659082.1">
    <property type="nucleotide sequence ID" value="NZ_CABIXC010000017.1"/>
</dbReference>
<keyword evidence="5" id="KW-0067">ATP-binding</keyword>
<keyword evidence="2 7" id="KW-0808">Transferase</keyword>
<dbReference type="InterPro" id="IPR013749">
    <property type="entry name" value="PM/HMP-P_kinase-1"/>
</dbReference>
<keyword evidence="3" id="KW-0547">Nucleotide-binding</keyword>
<dbReference type="GO" id="GO:0009443">
    <property type="term" value="P:pyridoxal 5'-phosphate salvage"/>
    <property type="evidence" value="ECO:0007669"/>
    <property type="project" value="InterPro"/>
</dbReference>
<name>A0A174K3A1_9FIRM</name>
<evidence type="ECO:0000313" key="8">
    <source>
        <dbReference type="Proteomes" id="UP000095651"/>
    </source>
</evidence>
<evidence type="ECO:0000256" key="4">
    <source>
        <dbReference type="ARBA" id="ARBA00022777"/>
    </source>
</evidence>
<dbReference type="CDD" id="cd01173">
    <property type="entry name" value="pyridoxal_pyridoxamine_kinase"/>
    <property type="match status" value="1"/>
</dbReference>
<evidence type="ECO:0000256" key="2">
    <source>
        <dbReference type="ARBA" id="ARBA00022679"/>
    </source>
</evidence>
<sequence length="281" mass="30652">MKRIVTLQDISCVGCCSITVALPVISAMGVECGILPTAVLSTHTMFKNFTCKDLSDQIAPISEAWKAEQISFDGIYTGYLASAEQCGQICDFFDQFAIGDNLVLVDPAMADNGKLYPAFDENFPAAMAKVCAKAEVILPNITEASLLTGMPYRTDYDEAYIREMLERLLELGCKTAVLTGVSFEPEKLGVAYLNRDGESFSYFTHRCPQSYHGTGDLYSSVVLGGVMRGLSLASALALAADFVVLCIEATSASCSSRWYGVEFESQIPRLCEMLEKHLKEV</sequence>